<evidence type="ECO:0000313" key="3">
    <source>
        <dbReference type="Proteomes" id="UP001499978"/>
    </source>
</evidence>
<evidence type="ECO:0000256" key="1">
    <source>
        <dbReference type="SAM" id="MobiDB-lite"/>
    </source>
</evidence>
<keyword evidence="3" id="KW-1185">Reference proteome</keyword>
<reference evidence="3" key="1">
    <citation type="journal article" date="2019" name="Int. J. Syst. Evol. Microbiol.">
        <title>The Global Catalogue of Microorganisms (GCM) 10K type strain sequencing project: providing services to taxonomists for standard genome sequencing and annotation.</title>
        <authorList>
            <consortium name="The Broad Institute Genomics Platform"/>
            <consortium name="The Broad Institute Genome Sequencing Center for Infectious Disease"/>
            <person name="Wu L."/>
            <person name="Ma J."/>
        </authorList>
    </citation>
    <scope>NUCLEOTIDE SEQUENCE [LARGE SCALE GENOMIC DNA]</scope>
    <source>
        <strain evidence="3">JCM 3367</strain>
    </source>
</reference>
<sequence length="268" mass="29394">MGVRALLRLLADTLFGPLVEPAVPPAPSPVWHDDYVAQLPSVVPDVAFDVVLTTTVEGRADRQTVRERLRQELAARSRLLPVTEAASLAGMVDTAGRAPRQIPGLDAVVVSLRATVLTNAEALARTAEHQRRAGELVRLEAERRARHAERVYLRDEIFSKPDLARMYWHTEHPNDLETLAGGRFEAIAQALTGGATAPSREPEGSTLATTIERFLGGLQPLERTHLIRQLPAIFRAYGQDELVDELPPTQPPRPRSDPNGATRLEAEA</sequence>
<feature type="region of interest" description="Disordered" evidence="1">
    <location>
        <begin position="242"/>
        <end position="268"/>
    </location>
</feature>
<accession>A0ABP6AZ56</accession>
<organism evidence="2 3">
    <name type="scientific">Pilimelia columellifera subsp. columellifera</name>
    <dbReference type="NCBI Taxonomy" id="706583"/>
    <lineage>
        <taxon>Bacteria</taxon>
        <taxon>Bacillati</taxon>
        <taxon>Actinomycetota</taxon>
        <taxon>Actinomycetes</taxon>
        <taxon>Micromonosporales</taxon>
        <taxon>Micromonosporaceae</taxon>
        <taxon>Pilimelia</taxon>
    </lineage>
</organism>
<proteinExistence type="predicted"/>
<name>A0ABP6AZ56_9ACTN</name>
<dbReference type="RefSeq" id="WP_344173372.1">
    <property type="nucleotide sequence ID" value="NZ_BAAARY010000015.1"/>
</dbReference>
<dbReference type="Proteomes" id="UP001499978">
    <property type="component" value="Unassembled WGS sequence"/>
</dbReference>
<comment type="caution">
    <text evidence="2">The sequence shown here is derived from an EMBL/GenBank/DDBJ whole genome shotgun (WGS) entry which is preliminary data.</text>
</comment>
<evidence type="ECO:0000313" key="2">
    <source>
        <dbReference type="EMBL" id="GAA2528393.1"/>
    </source>
</evidence>
<gene>
    <name evidence="2" type="ORF">GCM10010201_29180</name>
</gene>
<protein>
    <submittedName>
        <fullName evidence="2">Uncharacterized protein</fullName>
    </submittedName>
</protein>
<dbReference type="EMBL" id="BAAARY010000015">
    <property type="protein sequence ID" value="GAA2528393.1"/>
    <property type="molecule type" value="Genomic_DNA"/>
</dbReference>